<proteinExistence type="predicted"/>
<evidence type="ECO:0000313" key="2">
    <source>
        <dbReference type="EMBL" id="KIZ40471.1"/>
    </source>
</evidence>
<gene>
    <name evidence="2" type="ORF">OO17_17590</name>
</gene>
<accession>A0A0D7EIJ1</accession>
<evidence type="ECO:0000313" key="3">
    <source>
        <dbReference type="Proteomes" id="UP000032515"/>
    </source>
</evidence>
<feature type="region of interest" description="Disordered" evidence="1">
    <location>
        <begin position="1"/>
        <end position="20"/>
    </location>
</feature>
<evidence type="ECO:0000256" key="1">
    <source>
        <dbReference type="SAM" id="MobiDB-lite"/>
    </source>
</evidence>
<sequence length="100" mass="11455">MSRAPSALAAPLQQNRHADPFRQRRRIVDHLRRRLLAFRQTRIGLLARRQRRKRAGADQQGEARKECVGVDQFGNAQHLRQCLRPRAPRFGRALGAEPAA</sequence>
<protein>
    <submittedName>
        <fullName evidence="2">Uncharacterized protein</fullName>
    </submittedName>
</protein>
<dbReference type="AlphaFoldDB" id="A0A0D7EIJ1"/>
<reference evidence="2 3" key="1">
    <citation type="submission" date="2014-11" db="EMBL/GenBank/DDBJ databases">
        <title>Genomics and ecophysiology of heterotrophic nitrogen fixing bacteria isolated from estuarine surface water.</title>
        <authorList>
            <person name="Bentzon-Tilia M."/>
            <person name="Severin I."/>
            <person name="Hansen L.H."/>
            <person name="Riemann L."/>
        </authorList>
    </citation>
    <scope>NUCLEOTIDE SEQUENCE [LARGE SCALE GENOMIC DNA]</scope>
    <source>
        <strain evidence="2 3">BAL398</strain>
    </source>
</reference>
<dbReference type="Proteomes" id="UP000032515">
    <property type="component" value="Unassembled WGS sequence"/>
</dbReference>
<organism evidence="2 3">
    <name type="scientific">Rhodopseudomonas palustris</name>
    <dbReference type="NCBI Taxonomy" id="1076"/>
    <lineage>
        <taxon>Bacteria</taxon>
        <taxon>Pseudomonadati</taxon>
        <taxon>Pseudomonadota</taxon>
        <taxon>Alphaproteobacteria</taxon>
        <taxon>Hyphomicrobiales</taxon>
        <taxon>Nitrobacteraceae</taxon>
        <taxon>Rhodopseudomonas</taxon>
    </lineage>
</organism>
<comment type="caution">
    <text evidence="2">The sequence shown here is derived from an EMBL/GenBank/DDBJ whole genome shotgun (WGS) entry which is preliminary data.</text>
</comment>
<dbReference type="EMBL" id="JXXE01000353">
    <property type="protein sequence ID" value="KIZ40471.1"/>
    <property type="molecule type" value="Genomic_DNA"/>
</dbReference>
<name>A0A0D7EIJ1_RHOPL</name>